<proteinExistence type="predicted"/>
<comment type="caution">
    <text evidence="1">The sequence shown here is derived from an EMBL/GenBank/DDBJ whole genome shotgun (WGS) entry which is preliminary data.</text>
</comment>
<dbReference type="AlphaFoldDB" id="A0AAD1UMX7"/>
<dbReference type="Proteomes" id="UP001295684">
    <property type="component" value="Unassembled WGS sequence"/>
</dbReference>
<sequence length="305" mass="35152">MFKKKAVVVLVEGIDNFEDEYQVFRDRLDWIVSKGRIQILVSKDRSEMEGGSLLNSIMRNSNEAEDDLEESQTQNASILLRDWENIPEMFSSSTFFLTTDPDLEGVNLIEDLEDFADYRREFLENDGWKLMFVYCDVRKEVKGDICELFGDGSEEDFLQYNFIFSKIGNCEKSDFFPEIGEIGTEGSLHSDSLITEDKKEENSSILSSIIPKQTFTTYMNKKVSVDYTSCSLLIQYEKDITRRQRRLPNEFSEAKSGEFETLQDVVDYIKGRHSTRSVFMGKTFLSDNFIMEVAFKLGIVGKFGA</sequence>
<name>A0AAD1UMX7_EUPCR</name>
<accession>A0AAD1UMX7</accession>
<evidence type="ECO:0000313" key="1">
    <source>
        <dbReference type="EMBL" id="CAI2370278.1"/>
    </source>
</evidence>
<evidence type="ECO:0000313" key="2">
    <source>
        <dbReference type="Proteomes" id="UP001295684"/>
    </source>
</evidence>
<reference evidence="1" key="1">
    <citation type="submission" date="2023-07" db="EMBL/GenBank/DDBJ databases">
        <authorList>
            <consortium name="AG Swart"/>
            <person name="Singh M."/>
            <person name="Singh A."/>
            <person name="Seah K."/>
            <person name="Emmerich C."/>
        </authorList>
    </citation>
    <scope>NUCLEOTIDE SEQUENCE</scope>
    <source>
        <strain evidence="1">DP1</strain>
    </source>
</reference>
<gene>
    <name evidence="1" type="ORF">ECRASSUSDP1_LOCUS11588</name>
</gene>
<organism evidence="1 2">
    <name type="scientific">Euplotes crassus</name>
    <dbReference type="NCBI Taxonomy" id="5936"/>
    <lineage>
        <taxon>Eukaryota</taxon>
        <taxon>Sar</taxon>
        <taxon>Alveolata</taxon>
        <taxon>Ciliophora</taxon>
        <taxon>Intramacronucleata</taxon>
        <taxon>Spirotrichea</taxon>
        <taxon>Hypotrichia</taxon>
        <taxon>Euplotida</taxon>
        <taxon>Euplotidae</taxon>
        <taxon>Moneuplotes</taxon>
    </lineage>
</organism>
<dbReference type="EMBL" id="CAMPGE010011446">
    <property type="protein sequence ID" value="CAI2370278.1"/>
    <property type="molecule type" value="Genomic_DNA"/>
</dbReference>
<protein>
    <submittedName>
        <fullName evidence="1">Uncharacterized protein</fullName>
    </submittedName>
</protein>
<keyword evidence="2" id="KW-1185">Reference proteome</keyword>